<reference evidence="4 5" key="1">
    <citation type="submission" date="2018-06" db="EMBL/GenBank/DDBJ databases">
        <title>Chryseolinea flavus sp. nov., a member of the phylum Bacteroidetes isolated from soil.</title>
        <authorList>
            <person name="Li Y."/>
            <person name="Wang J."/>
        </authorList>
    </citation>
    <scope>NUCLEOTIDE SEQUENCE [LARGE SCALE GENOMIC DNA]</scope>
    <source>
        <strain evidence="4 5">SDU1-6</strain>
    </source>
</reference>
<dbReference type="Pfam" id="PF02581">
    <property type="entry name" value="TMP-TENI"/>
    <property type="match status" value="1"/>
</dbReference>
<evidence type="ECO:0000313" key="5">
    <source>
        <dbReference type="Proteomes" id="UP000251889"/>
    </source>
</evidence>
<dbReference type="EMBL" id="QMFY01000013">
    <property type="protein sequence ID" value="RAV99014.1"/>
    <property type="molecule type" value="Genomic_DNA"/>
</dbReference>
<dbReference type="OrthoDB" id="194683at2"/>
<dbReference type="InterPro" id="IPR036206">
    <property type="entry name" value="ThiamineP_synth_sf"/>
</dbReference>
<evidence type="ECO:0000256" key="2">
    <source>
        <dbReference type="ARBA" id="ARBA00022977"/>
    </source>
</evidence>
<protein>
    <submittedName>
        <fullName evidence="4">Thiamine phosphate synthase</fullName>
    </submittedName>
</protein>
<dbReference type="Proteomes" id="UP000251889">
    <property type="component" value="Unassembled WGS sequence"/>
</dbReference>
<dbReference type="RefSeq" id="WP_112748827.1">
    <property type="nucleotide sequence ID" value="NZ_QMFY01000013.1"/>
</dbReference>
<dbReference type="InterPro" id="IPR022998">
    <property type="entry name" value="ThiamineP_synth_TenI"/>
</dbReference>
<gene>
    <name evidence="4" type="ORF">DQQ10_20680</name>
</gene>
<dbReference type="SUPFAM" id="SSF51391">
    <property type="entry name" value="Thiamin phosphate synthase"/>
    <property type="match status" value="1"/>
</dbReference>
<dbReference type="GO" id="GO:0004789">
    <property type="term" value="F:thiamine-phosphate diphosphorylase activity"/>
    <property type="evidence" value="ECO:0007669"/>
    <property type="project" value="TreeGrafter"/>
</dbReference>
<keyword evidence="2" id="KW-0784">Thiamine biosynthesis</keyword>
<evidence type="ECO:0000313" key="4">
    <source>
        <dbReference type="EMBL" id="RAV99014.1"/>
    </source>
</evidence>
<name>A0A364XX48_9BACT</name>
<dbReference type="InterPro" id="IPR013785">
    <property type="entry name" value="Aldolase_TIM"/>
</dbReference>
<evidence type="ECO:0000256" key="1">
    <source>
        <dbReference type="ARBA" id="ARBA00004948"/>
    </source>
</evidence>
<keyword evidence="5" id="KW-1185">Reference proteome</keyword>
<dbReference type="AlphaFoldDB" id="A0A364XX48"/>
<organism evidence="4 5">
    <name type="scientific">Pseudochryseolinea flava</name>
    <dbReference type="NCBI Taxonomy" id="2059302"/>
    <lineage>
        <taxon>Bacteria</taxon>
        <taxon>Pseudomonadati</taxon>
        <taxon>Bacteroidota</taxon>
        <taxon>Cytophagia</taxon>
        <taxon>Cytophagales</taxon>
        <taxon>Fulvivirgaceae</taxon>
        <taxon>Pseudochryseolinea</taxon>
    </lineage>
</organism>
<proteinExistence type="predicted"/>
<dbReference type="GO" id="GO:0009228">
    <property type="term" value="P:thiamine biosynthetic process"/>
    <property type="evidence" value="ECO:0007669"/>
    <property type="project" value="UniProtKB-KW"/>
</dbReference>
<comment type="pathway">
    <text evidence="1">Cofactor biosynthesis; thiamine diphosphate biosynthesis.</text>
</comment>
<feature type="domain" description="Thiamine phosphate synthase/TenI" evidence="3">
    <location>
        <begin position="5"/>
        <end position="173"/>
    </location>
</feature>
<dbReference type="Gene3D" id="3.20.20.70">
    <property type="entry name" value="Aldolase class I"/>
    <property type="match status" value="1"/>
</dbReference>
<comment type="caution">
    <text evidence="4">The sequence shown here is derived from an EMBL/GenBank/DDBJ whole genome shotgun (WGS) entry which is preliminary data.</text>
</comment>
<evidence type="ECO:0000259" key="3">
    <source>
        <dbReference type="Pfam" id="PF02581"/>
    </source>
</evidence>
<dbReference type="CDD" id="cd00564">
    <property type="entry name" value="TMP_TenI"/>
    <property type="match status" value="1"/>
</dbReference>
<dbReference type="GO" id="GO:0005737">
    <property type="term" value="C:cytoplasm"/>
    <property type="evidence" value="ECO:0007669"/>
    <property type="project" value="TreeGrafter"/>
</dbReference>
<dbReference type="PANTHER" id="PTHR20857">
    <property type="entry name" value="THIAMINE-PHOSPHATE PYROPHOSPHORYLASE"/>
    <property type="match status" value="1"/>
</dbReference>
<dbReference type="PANTHER" id="PTHR20857:SF15">
    <property type="entry name" value="THIAMINE-PHOSPHATE SYNTHASE"/>
    <property type="match status" value="1"/>
</dbReference>
<sequence>MKLIVISNPTSIPNEVAIINALLDEGLEIFHVRKPGLNMKDTIDFLLGIKTEHREKLVMHDHHSIASKIGTKRIHFSGEKRMYTPEHDLKQWRSKNYTLSTSVHSVEEYSELSPHFHYTFLGPVFESISKPGYKPMHAFDLPEKRNTQIFAIGGITPDKLNDAALSKFDGATLLGTIWQDPDNAIKTFQHARRT</sequence>
<accession>A0A364XX48</accession>